<dbReference type="Proteomes" id="UP000815325">
    <property type="component" value="Unassembled WGS sequence"/>
</dbReference>
<dbReference type="EMBL" id="MU069483">
    <property type="protein sequence ID" value="KAF5841534.1"/>
    <property type="molecule type" value="Genomic_DNA"/>
</dbReference>
<evidence type="ECO:0000256" key="3">
    <source>
        <dbReference type="ARBA" id="ARBA00022692"/>
    </source>
</evidence>
<protein>
    <recommendedName>
        <fullName evidence="6">NACHT domain-containing protein</fullName>
    </recommendedName>
</protein>
<keyword evidence="3" id="KW-0812">Transmembrane</keyword>
<feature type="domain" description="NACHT" evidence="6">
    <location>
        <begin position="100"/>
        <end position="127"/>
    </location>
</feature>
<evidence type="ECO:0000256" key="5">
    <source>
        <dbReference type="ARBA" id="ARBA00023136"/>
    </source>
</evidence>
<dbReference type="InterPro" id="IPR007111">
    <property type="entry name" value="NACHT_NTPase"/>
</dbReference>
<dbReference type="InterPro" id="IPR050352">
    <property type="entry name" value="ABCG_transporters"/>
</dbReference>
<evidence type="ECO:0000259" key="6">
    <source>
        <dbReference type="PROSITE" id="PS50837"/>
    </source>
</evidence>
<dbReference type="Gene3D" id="3.40.50.300">
    <property type="entry name" value="P-loop containing nucleotide triphosphate hydrolases"/>
    <property type="match status" value="1"/>
</dbReference>
<reference evidence="7" key="1">
    <citation type="submission" date="2017-08" db="EMBL/GenBank/DDBJ databases">
        <authorList>
            <person name="Polle J.E."/>
            <person name="Barry K."/>
            <person name="Cushman J."/>
            <person name="Schmutz J."/>
            <person name="Tran D."/>
            <person name="Hathwaick L.T."/>
            <person name="Yim W.C."/>
            <person name="Jenkins J."/>
            <person name="Mckie-Krisberg Z.M."/>
            <person name="Prochnik S."/>
            <person name="Lindquist E."/>
            <person name="Dockter R.B."/>
            <person name="Adam C."/>
            <person name="Molina H."/>
            <person name="Bunkerborg J."/>
            <person name="Jin E."/>
            <person name="Buchheim M."/>
            <person name="Magnuson J."/>
        </authorList>
    </citation>
    <scope>NUCLEOTIDE SEQUENCE</scope>
    <source>
        <strain evidence="7">CCAP 19/18</strain>
    </source>
</reference>
<dbReference type="PANTHER" id="PTHR48041">
    <property type="entry name" value="ABC TRANSPORTER G FAMILY MEMBER 28"/>
    <property type="match status" value="1"/>
</dbReference>
<evidence type="ECO:0000256" key="4">
    <source>
        <dbReference type="ARBA" id="ARBA00022989"/>
    </source>
</evidence>
<organism evidence="7 8">
    <name type="scientific">Dunaliella salina</name>
    <name type="common">Green alga</name>
    <name type="synonym">Protococcus salinus</name>
    <dbReference type="NCBI Taxonomy" id="3046"/>
    <lineage>
        <taxon>Eukaryota</taxon>
        <taxon>Viridiplantae</taxon>
        <taxon>Chlorophyta</taxon>
        <taxon>core chlorophytes</taxon>
        <taxon>Chlorophyceae</taxon>
        <taxon>CS clade</taxon>
        <taxon>Chlamydomonadales</taxon>
        <taxon>Dunaliellaceae</taxon>
        <taxon>Dunaliella</taxon>
    </lineage>
</organism>
<evidence type="ECO:0000256" key="1">
    <source>
        <dbReference type="ARBA" id="ARBA00004141"/>
    </source>
</evidence>
<comment type="subcellular location">
    <subcellularLocation>
        <location evidence="1">Membrane</location>
        <topology evidence="1">Multi-pass membrane protein</topology>
    </subcellularLocation>
</comment>
<sequence>MLPFAIGTASVLSPPAIGLPIAVGSLGFKGVQNVIKNRRRCSVNSSVSGSPHGWAELNKGLSKDEQISLEWNNITCTLNDKHNNKRNLLEGVSGQAKPGRLIALMGPSGSGKTTLLNALAGQVREPT</sequence>
<accession>A0ABQ7H3V7</accession>
<evidence type="ECO:0000313" key="8">
    <source>
        <dbReference type="Proteomes" id="UP000815325"/>
    </source>
</evidence>
<proteinExistence type="predicted"/>
<gene>
    <name evidence="7" type="ORF">DUNSADRAFT_12462</name>
</gene>
<keyword evidence="2" id="KW-0813">Transport</keyword>
<keyword evidence="8" id="KW-1185">Reference proteome</keyword>
<dbReference type="PROSITE" id="PS50837">
    <property type="entry name" value="NACHT"/>
    <property type="match status" value="1"/>
</dbReference>
<dbReference type="PANTHER" id="PTHR48041:SF41">
    <property type="entry name" value="ABC TRANSPORTER G FAMILY"/>
    <property type="match status" value="1"/>
</dbReference>
<dbReference type="Pfam" id="PF00005">
    <property type="entry name" value="ABC_tran"/>
    <property type="match status" value="1"/>
</dbReference>
<evidence type="ECO:0000313" key="7">
    <source>
        <dbReference type="EMBL" id="KAF5841534.1"/>
    </source>
</evidence>
<name>A0ABQ7H3V7_DUNSA</name>
<keyword evidence="5" id="KW-0472">Membrane</keyword>
<comment type="caution">
    <text evidence="7">The sequence shown here is derived from an EMBL/GenBank/DDBJ whole genome shotgun (WGS) entry which is preliminary data.</text>
</comment>
<keyword evidence="4" id="KW-1133">Transmembrane helix</keyword>
<dbReference type="SUPFAM" id="SSF52540">
    <property type="entry name" value="P-loop containing nucleoside triphosphate hydrolases"/>
    <property type="match status" value="1"/>
</dbReference>
<evidence type="ECO:0000256" key="2">
    <source>
        <dbReference type="ARBA" id="ARBA00022448"/>
    </source>
</evidence>
<dbReference type="InterPro" id="IPR027417">
    <property type="entry name" value="P-loop_NTPase"/>
</dbReference>
<dbReference type="InterPro" id="IPR003439">
    <property type="entry name" value="ABC_transporter-like_ATP-bd"/>
</dbReference>